<dbReference type="PANTHER" id="PTHR33420:SF12">
    <property type="entry name" value="FIMBRIN-LIKE PROTEIN FIMI-RELATED"/>
    <property type="match status" value="1"/>
</dbReference>
<dbReference type="SUPFAM" id="SSF49401">
    <property type="entry name" value="Bacterial adhesins"/>
    <property type="match status" value="1"/>
</dbReference>
<dbReference type="PANTHER" id="PTHR33420">
    <property type="entry name" value="FIMBRIAL SUBUNIT ELFA-RELATED"/>
    <property type="match status" value="1"/>
</dbReference>
<evidence type="ECO:0000313" key="7">
    <source>
        <dbReference type="EMBL" id="HAG2285042.1"/>
    </source>
</evidence>
<evidence type="ECO:0000256" key="2">
    <source>
        <dbReference type="ARBA" id="ARBA00006671"/>
    </source>
</evidence>
<keyword evidence="4" id="KW-0281">Fimbrium</keyword>
<feature type="signal peptide" evidence="5">
    <location>
        <begin position="1"/>
        <end position="24"/>
    </location>
</feature>
<comment type="subcellular location">
    <subcellularLocation>
        <location evidence="1">Fimbrium</location>
    </subcellularLocation>
</comment>
<dbReference type="AlphaFoldDB" id="A0A760BGR5"/>
<dbReference type="GO" id="GO:0043709">
    <property type="term" value="P:cell adhesion involved in single-species biofilm formation"/>
    <property type="evidence" value="ECO:0007669"/>
    <property type="project" value="TreeGrafter"/>
</dbReference>
<gene>
    <name evidence="7" type="ORF">G8W61_005467</name>
</gene>
<feature type="non-terminal residue" evidence="7">
    <location>
        <position position="1"/>
    </location>
</feature>
<dbReference type="Pfam" id="PF00419">
    <property type="entry name" value="Fimbrial"/>
    <property type="match status" value="1"/>
</dbReference>
<dbReference type="InterPro" id="IPR050263">
    <property type="entry name" value="Bact_Fimbrial_Adh_Pro"/>
</dbReference>
<comment type="caution">
    <text evidence="7">The sequence shown here is derived from an EMBL/GenBank/DDBJ whole genome shotgun (WGS) entry which is preliminary data.</text>
</comment>
<dbReference type="InterPro" id="IPR008966">
    <property type="entry name" value="Adhesion_dom_sf"/>
</dbReference>
<evidence type="ECO:0000256" key="3">
    <source>
        <dbReference type="ARBA" id="ARBA00022729"/>
    </source>
</evidence>
<dbReference type="InterPro" id="IPR036937">
    <property type="entry name" value="Adhesion_dom_fimbrial_sf"/>
</dbReference>
<proteinExistence type="inferred from homology"/>
<name>A0A760BGR5_SALER</name>
<evidence type="ECO:0000256" key="5">
    <source>
        <dbReference type="SAM" id="SignalP"/>
    </source>
</evidence>
<comment type="similarity">
    <text evidence="2">Belongs to the fimbrial protein family.</text>
</comment>
<sequence>VMRNKILSAMVAAGMMMYGASAFALETSVSGGSGTINFTGTVQNGACDIQTPDLKVDFGQVSAHSVQSGKESHPQPFSIQLSDCQLEGLTTAKISKVSVVFNDTHHSGTDKKIIATSGETHVGIKIKSDASGQFLDVMNAVDTAAIDNEIPMTGSNPLLNFTAYLIQNGSDAVVAGTFSATATYTLTYS</sequence>
<organism evidence="7">
    <name type="scientific">Salmonella enterica</name>
    <name type="common">Salmonella choleraesuis</name>
    <dbReference type="NCBI Taxonomy" id="28901"/>
    <lineage>
        <taxon>Bacteria</taxon>
        <taxon>Pseudomonadati</taxon>
        <taxon>Pseudomonadota</taxon>
        <taxon>Gammaproteobacteria</taxon>
        <taxon>Enterobacterales</taxon>
        <taxon>Enterobacteriaceae</taxon>
        <taxon>Salmonella</taxon>
    </lineage>
</organism>
<dbReference type="Gene3D" id="2.60.40.1090">
    <property type="entry name" value="Fimbrial-type adhesion domain"/>
    <property type="match status" value="1"/>
</dbReference>
<evidence type="ECO:0000256" key="4">
    <source>
        <dbReference type="ARBA" id="ARBA00023263"/>
    </source>
</evidence>
<dbReference type="GO" id="GO:0009289">
    <property type="term" value="C:pilus"/>
    <property type="evidence" value="ECO:0007669"/>
    <property type="project" value="UniProtKB-SubCell"/>
</dbReference>
<protein>
    <submittedName>
        <fullName evidence="7">Fimbrial protein</fullName>
    </submittedName>
</protein>
<keyword evidence="3 5" id="KW-0732">Signal</keyword>
<reference evidence="7" key="1">
    <citation type="journal article" date="2018" name="Genome Biol.">
        <title>SKESA: strategic k-mer extension for scrupulous assemblies.</title>
        <authorList>
            <person name="Souvorov A."/>
            <person name="Agarwala R."/>
            <person name="Lipman D.J."/>
        </authorList>
    </citation>
    <scope>NUCLEOTIDE SEQUENCE</scope>
    <source>
        <strain evidence="7">MA.CK_94/00001630</strain>
    </source>
</reference>
<evidence type="ECO:0000256" key="1">
    <source>
        <dbReference type="ARBA" id="ARBA00004561"/>
    </source>
</evidence>
<dbReference type="EMBL" id="DAAXRP010000061">
    <property type="protein sequence ID" value="HAG2285042.1"/>
    <property type="molecule type" value="Genomic_DNA"/>
</dbReference>
<reference evidence="7" key="2">
    <citation type="submission" date="2020-02" db="EMBL/GenBank/DDBJ databases">
        <authorList>
            <consortium name="NCBI Pathogen Detection Project"/>
        </authorList>
    </citation>
    <scope>NUCLEOTIDE SEQUENCE</scope>
    <source>
        <strain evidence="7">MA.CK_94/00001630</strain>
    </source>
</reference>
<feature type="chain" id="PRO_5027832278" evidence="5">
    <location>
        <begin position="25"/>
        <end position="189"/>
    </location>
</feature>
<evidence type="ECO:0000259" key="6">
    <source>
        <dbReference type="Pfam" id="PF00419"/>
    </source>
</evidence>
<accession>A0A760BGR5</accession>
<feature type="domain" description="Fimbrial-type adhesion" evidence="6">
    <location>
        <begin position="36"/>
        <end position="188"/>
    </location>
</feature>
<dbReference type="InterPro" id="IPR000259">
    <property type="entry name" value="Adhesion_dom_fimbrial"/>
</dbReference>